<dbReference type="OrthoDB" id="9810907at2"/>
<proteinExistence type="predicted"/>
<dbReference type="InterPro" id="IPR007899">
    <property type="entry name" value="CHAD_dom"/>
</dbReference>
<dbReference type="PATRIC" id="fig|1263870.3.peg.2315"/>
<dbReference type="Pfam" id="PF05235">
    <property type="entry name" value="CHAD"/>
    <property type="match status" value="1"/>
</dbReference>
<sequence>MPFKLKQTEKVQSGVRRIATEQIDKAIREVEDDSLPRHEVIHQVRKRCKKVRGLVRLVRPALGKSYHEANVLFRDVARPLSELRDAKSMVGTCDDLMNYFEGKADRSIFESIRSSLKQDLSDIDDRKIGERLSEFRDTMLESKKMVNDWSLSDSGFDAIEGGFIKTYERASDRLSDAKDDRDSHLLHQFRKRTKYHWYHLRLLQDIWPPIMKSYRDAAKELSDLLGDEHDYAVLRQTILSDPDALNDQKDVEVFVALLDARRCRLANRAIAIAERLFASSGDAAAGRIGKIWDVWRADAA</sequence>
<dbReference type="AlphaFoldDB" id="M5UEV5"/>
<evidence type="ECO:0000313" key="2">
    <source>
        <dbReference type="EMBL" id="EMI56376.1"/>
    </source>
</evidence>
<feature type="domain" description="CHAD" evidence="1">
    <location>
        <begin position="8"/>
        <end position="282"/>
    </location>
</feature>
<protein>
    <submittedName>
        <fullName evidence="2">CHAD domain containing protein</fullName>
    </submittedName>
</protein>
<dbReference type="RefSeq" id="WP_008677423.1">
    <property type="nucleotide sequence ID" value="NZ_ANOH01000152.1"/>
</dbReference>
<gene>
    <name evidence="2" type="ORF">RSSM_02171</name>
</gene>
<name>M5UEV5_9BACT</name>
<accession>M5UEV5</accession>
<organism evidence="2 3">
    <name type="scientific">Rhodopirellula sallentina SM41</name>
    <dbReference type="NCBI Taxonomy" id="1263870"/>
    <lineage>
        <taxon>Bacteria</taxon>
        <taxon>Pseudomonadati</taxon>
        <taxon>Planctomycetota</taxon>
        <taxon>Planctomycetia</taxon>
        <taxon>Pirellulales</taxon>
        <taxon>Pirellulaceae</taxon>
        <taxon>Rhodopirellula</taxon>
    </lineage>
</organism>
<comment type="caution">
    <text evidence="2">The sequence shown here is derived from an EMBL/GenBank/DDBJ whole genome shotgun (WGS) entry which is preliminary data.</text>
</comment>
<dbReference type="PANTHER" id="PTHR39339">
    <property type="entry name" value="SLR1444 PROTEIN"/>
    <property type="match status" value="1"/>
</dbReference>
<dbReference type="SMART" id="SM00880">
    <property type="entry name" value="CHAD"/>
    <property type="match status" value="1"/>
</dbReference>
<dbReference type="Gene3D" id="1.40.20.10">
    <property type="entry name" value="CHAD domain"/>
    <property type="match status" value="1"/>
</dbReference>
<dbReference type="InterPro" id="IPR038186">
    <property type="entry name" value="CHAD_dom_sf"/>
</dbReference>
<dbReference type="Proteomes" id="UP000011885">
    <property type="component" value="Unassembled WGS sequence"/>
</dbReference>
<evidence type="ECO:0000313" key="3">
    <source>
        <dbReference type="Proteomes" id="UP000011885"/>
    </source>
</evidence>
<keyword evidence="3" id="KW-1185">Reference proteome</keyword>
<reference evidence="2 3" key="1">
    <citation type="journal article" date="2013" name="Mar. Genomics">
        <title>Expression of sulfatases in Rhodopirellula baltica and the diversity of sulfatases in the genus Rhodopirellula.</title>
        <authorList>
            <person name="Wegner C.E."/>
            <person name="Richter-Heitmann T."/>
            <person name="Klindworth A."/>
            <person name="Klockow C."/>
            <person name="Richter M."/>
            <person name="Achstetter T."/>
            <person name="Glockner F.O."/>
            <person name="Harder J."/>
        </authorList>
    </citation>
    <scope>NUCLEOTIDE SEQUENCE [LARGE SCALE GENOMIC DNA]</scope>
    <source>
        <strain evidence="2 3">SM41</strain>
    </source>
</reference>
<dbReference type="PANTHER" id="PTHR39339:SF1">
    <property type="entry name" value="CHAD DOMAIN-CONTAINING PROTEIN"/>
    <property type="match status" value="1"/>
</dbReference>
<dbReference type="PROSITE" id="PS51708">
    <property type="entry name" value="CHAD"/>
    <property type="match status" value="1"/>
</dbReference>
<dbReference type="EMBL" id="ANOH01000152">
    <property type="protein sequence ID" value="EMI56376.1"/>
    <property type="molecule type" value="Genomic_DNA"/>
</dbReference>
<evidence type="ECO:0000259" key="1">
    <source>
        <dbReference type="PROSITE" id="PS51708"/>
    </source>
</evidence>